<dbReference type="Pfam" id="PF00702">
    <property type="entry name" value="Hydrolase"/>
    <property type="match status" value="1"/>
</dbReference>
<dbReference type="AlphaFoldDB" id="A0A512H7K7"/>
<dbReference type="InterPro" id="IPR023214">
    <property type="entry name" value="HAD_sf"/>
</dbReference>
<dbReference type="PANTHER" id="PTHR42896:SF2">
    <property type="entry name" value="CBBY-LIKE PROTEIN"/>
    <property type="match status" value="1"/>
</dbReference>
<dbReference type="PANTHER" id="PTHR42896">
    <property type="entry name" value="XYLULOSE-1,5-BISPHOSPHATE (XUBP) PHOSPHATASE"/>
    <property type="match status" value="1"/>
</dbReference>
<evidence type="ECO:0000313" key="1">
    <source>
        <dbReference type="EMBL" id="GEO81436.1"/>
    </source>
</evidence>
<name>A0A512H7K7_9PROT</name>
<comment type="caution">
    <text evidence="1">The sequence shown here is derived from an EMBL/GenBank/DDBJ whole genome shotgun (WGS) entry which is preliminary data.</text>
</comment>
<gene>
    <name evidence="1" type="ORF">ROR02_15670</name>
</gene>
<dbReference type="EMBL" id="BJZO01000036">
    <property type="protein sequence ID" value="GEO81436.1"/>
    <property type="molecule type" value="Genomic_DNA"/>
</dbReference>
<sequence length="227" mass="24007">MDGLLFDCDGVLAETEPDGHRVAFNQAFEEAGLPDRWSVDTYGALLETAGGRHRLRRFFGDRLDDAAVLALHQRKTDLFQAWVEGGRLPIRPGVAALIDEALAAGIKVGVCSTSDERAVRAVVAGLGPRRAGAMAVFAGEQAPRRKPDPAIYRLALDALGLDPTRTLAIEDSPPGLAAATAAGLGCLVTRSAYTRHEAFIGAAAVLDSLEGVRLDHCRAWLASTAAP</sequence>
<keyword evidence="2" id="KW-1185">Reference proteome</keyword>
<dbReference type="InterPro" id="IPR006439">
    <property type="entry name" value="HAD-SF_hydro_IA"/>
</dbReference>
<dbReference type="Gene3D" id="1.10.150.240">
    <property type="entry name" value="Putative phosphatase, domain 2"/>
    <property type="match status" value="1"/>
</dbReference>
<protein>
    <submittedName>
        <fullName evidence="1">Phosphatase</fullName>
    </submittedName>
</protein>
<dbReference type="InterPro" id="IPR044999">
    <property type="entry name" value="CbbY-like"/>
</dbReference>
<dbReference type="GO" id="GO:0016787">
    <property type="term" value="F:hydrolase activity"/>
    <property type="evidence" value="ECO:0007669"/>
    <property type="project" value="InterPro"/>
</dbReference>
<dbReference type="SFLD" id="SFLDG01129">
    <property type="entry name" value="C1.5:_HAD__Beta-PGM__Phosphata"/>
    <property type="match status" value="1"/>
</dbReference>
<dbReference type="RefSeq" id="WP_170245018.1">
    <property type="nucleotide sequence ID" value="NZ_BJZO01000036.1"/>
</dbReference>
<proteinExistence type="predicted"/>
<dbReference type="Proteomes" id="UP000321567">
    <property type="component" value="Unassembled WGS sequence"/>
</dbReference>
<accession>A0A512H7K7</accession>
<dbReference type="SFLD" id="SFLDS00003">
    <property type="entry name" value="Haloacid_Dehalogenase"/>
    <property type="match status" value="1"/>
</dbReference>
<dbReference type="NCBIfam" id="TIGR01509">
    <property type="entry name" value="HAD-SF-IA-v3"/>
    <property type="match status" value="1"/>
</dbReference>
<dbReference type="SUPFAM" id="SSF56784">
    <property type="entry name" value="HAD-like"/>
    <property type="match status" value="1"/>
</dbReference>
<dbReference type="InterPro" id="IPR036412">
    <property type="entry name" value="HAD-like_sf"/>
</dbReference>
<dbReference type="InterPro" id="IPR023198">
    <property type="entry name" value="PGP-like_dom2"/>
</dbReference>
<evidence type="ECO:0000313" key="2">
    <source>
        <dbReference type="Proteomes" id="UP000321567"/>
    </source>
</evidence>
<reference evidence="1 2" key="1">
    <citation type="submission" date="2019-07" db="EMBL/GenBank/DDBJ databases">
        <title>Whole genome shotgun sequence of Rhodospirillum oryzae NBRC 107573.</title>
        <authorList>
            <person name="Hosoyama A."/>
            <person name="Uohara A."/>
            <person name="Ohji S."/>
            <person name="Ichikawa N."/>
        </authorList>
    </citation>
    <scope>NUCLEOTIDE SEQUENCE [LARGE SCALE GENOMIC DNA]</scope>
    <source>
        <strain evidence="1 2">NBRC 107573</strain>
    </source>
</reference>
<organism evidence="1 2">
    <name type="scientific">Pararhodospirillum oryzae</name>
    <dbReference type="NCBI Taxonomy" id="478448"/>
    <lineage>
        <taxon>Bacteria</taxon>
        <taxon>Pseudomonadati</taxon>
        <taxon>Pseudomonadota</taxon>
        <taxon>Alphaproteobacteria</taxon>
        <taxon>Rhodospirillales</taxon>
        <taxon>Rhodospirillaceae</taxon>
        <taxon>Pararhodospirillum</taxon>
    </lineage>
</organism>
<dbReference type="Gene3D" id="3.40.50.1000">
    <property type="entry name" value="HAD superfamily/HAD-like"/>
    <property type="match status" value="1"/>
</dbReference>